<comment type="caution">
    <text evidence="4">The sequence shown here is derived from an EMBL/GenBank/DDBJ whole genome shotgun (WGS) entry which is preliminary data.</text>
</comment>
<evidence type="ECO:0000256" key="1">
    <source>
        <dbReference type="ARBA" id="ARBA00023125"/>
    </source>
</evidence>
<evidence type="ECO:0000313" key="4">
    <source>
        <dbReference type="EMBL" id="MCB7386565.1"/>
    </source>
</evidence>
<dbReference type="SUPFAM" id="SSF46955">
    <property type="entry name" value="Putative DNA-binding domain"/>
    <property type="match status" value="1"/>
</dbReference>
<protein>
    <submittedName>
        <fullName evidence="4">MerR family transcriptional regulator</fullName>
    </submittedName>
</protein>
<dbReference type="EMBL" id="JAJCIS010000002">
    <property type="protein sequence ID" value="MCB7386565.1"/>
    <property type="molecule type" value="Genomic_DNA"/>
</dbReference>
<feature type="coiled-coil region" evidence="2">
    <location>
        <begin position="82"/>
        <end position="109"/>
    </location>
</feature>
<keyword evidence="5" id="KW-1185">Reference proteome</keyword>
<dbReference type="PROSITE" id="PS50937">
    <property type="entry name" value="HTH_MERR_2"/>
    <property type="match status" value="1"/>
</dbReference>
<dbReference type="Gene3D" id="3.20.80.10">
    <property type="entry name" value="Regulatory factor, effector binding domain"/>
    <property type="match status" value="1"/>
</dbReference>
<name>A0ABS8DDS9_9FIRM</name>
<keyword evidence="2" id="KW-0175">Coiled coil</keyword>
<dbReference type="InterPro" id="IPR009061">
    <property type="entry name" value="DNA-bd_dom_put_sf"/>
</dbReference>
<evidence type="ECO:0000259" key="3">
    <source>
        <dbReference type="PROSITE" id="PS50937"/>
    </source>
</evidence>
<dbReference type="Pfam" id="PF06445">
    <property type="entry name" value="GyrI-like"/>
    <property type="match status" value="1"/>
</dbReference>
<dbReference type="Gene3D" id="1.10.1660.10">
    <property type="match status" value="1"/>
</dbReference>
<dbReference type="Pfam" id="PF13411">
    <property type="entry name" value="MerR_1"/>
    <property type="match status" value="1"/>
</dbReference>
<dbReference type="InterPro" id="IPR029442">
    <property type="entry name" value="GyrI-like"/>
</dbReference>
<dbReference type="PANTHER" id="PTHR30204:SF85">
    <property type="entry name" value="MULTIDRUG-EFFLUX TRANSPORTER 2 REGULATOR"/>
    <property type="match status" value="1"/>
</dbReference>
<dbReference type="InterPro" id="IPR047057">
    <property type="entry name" value="MerR_fam"/>
</dbReference>
<proteinExistence type="predicted"/>
<dbReference type="InterPro" id="IPR000551">
    <property type="entry name" value="MerR-type_HTH_dom"/>
</dbReference>
<dbReference type="InterPro" id="IPR011256">
    <property type="entry name" value="Reg_factor_effector_dom_sf"/>
</dbReference>
<reference evidence="4 5" key="1">
    <citation type="submission" date="2021-10" db="EMBL/GenBank/DDBJ databases">
        <title>Collection of gut derived symbiotic bacterial strains cultured from healthy donors.</title>
        <authorList>
            <person name="Lin H."/>
            <person name="Littmann E."/>
            <person name="Kohout C."/>
            <person name="Pamer E.G."/>
        </authorList>
    </citation>
    <scope>NUCLEOTIDE SEQUENCE [LARGE SCALE GENOMIC DNA]</scope>
    <source>
        <strain evidence="4 5">DFI.1.165</strain>
    </source>
</reference>
<accession>A0ABS8DDS9</accession>
<dbReference type="PANTHER" id="PTHR30204">
    <property type="entry name" value="REDOX-CYCLING DRUG-SENSING TRANSCRIPTIONAL ACTIVATOR SOXR"/>
    <property type="match status" value="1"/>
</dbReference>
<evidence type="ECO:0000313" key="5">
    <source>
        <dbReference type="Proteomes" id="UP001299546"/>
    </source>
</evidence>
<dbReference type="CDD" id="cd04782">
    <property type="entry name" value="HTH_BltR"/>
    <property type="match status" value="1"/>
</dbReference>
<keyword evidence="1" id="KW-0238">DNA-binding</keyword>
<sequence length="278" mass="31859">MKKEQLLTIGEFAKIEGVTKHTLFHYDKIGLFCPEAKGNNGYRYYTLAQLDVFEVIITLRELDMPLSQIKAYLDERTPESLVRLFEDELQIITQEMQQLRRMKEWVEKKKSLIQAAVEVDIGSISLIEQPEVYCVVKELHAEDEKTWAMEIGELLKKCDKAGVRGIYGVGYCQKLSEVQKGNIDTYTASYVMTEKKPPKGCAYIVHPAGTYLVGYHKGRWQTIGEAYERMLQYASENGIALEGVCYEDYILDGLTQKSEEEYVTQISCRCVGQITEED</sequence>
<gene>
    <name evidence="4" type="ORF">LIZ65_04635</name>
</gene>
<dbReference type="RefSeq" id="WP_066736689.1">
    <property type="nucleotide sequence ID" value="NZ_JAJCIQ010000002.1"/>
</dbReference>
<evidence type="ECO:0000256" key="2">
    <source>
        <dbReference type="SAM" id="Coils"/>
    </source>
</evidence>
<feature type="domain" description="HTH merR-type" evidence="3">
    <location>
        <begin position="6"/>
        <end position="75"/>
    </location>
</feature>
<organism evidence="4 5">
    <name type="scientific">Bariatricus massiliensis</name>
    <dbReference type="NCBI Taxonomy" id="1745713"/>
    <lineage>
        <taxon>Bacteria</taxon>
        <taxon>Bacillati</taxon>
        <taxon>Bacillota</taxon>
        <taxon>Clostridia</taxon>
        <taxon>Lachnospirales</taxon>
        <taxon>Lachnospiraceae</taxon>
        <taxon>Bariatricus</taxon>
    </lineage>
</organism>
<dbReference type="SMART" id="SM00422">
    <property type="entry name" value="HTH_MERR"/>
    <property type="match status" value="1"/>
</dbReference>
<dbReference type="SUPFAM" id="SSF55136">
    <property type="entry name" value="Probable bacterial effector-binding domain"/>
    <property type="match status" value="1"/>
</dbReference>
<dbReference type="Proteomes" id="UP001299546">
    <property type="component" value="Unassembled WGS sequence"/>
</dbReference>